<gene>
    <name evidence="2" type="ORF">BXY64_2165</name>
</gene>
<dbReference type="InterPro" id="IPR014710">
    <property type="entry name" value="RmlC-like_jellyroll"/>
</dbReference>
<organism evidence="2 3">
    <name type="scientific">Marinifilum flexuosum</name>
    <dbReference type="NCBI Taxonomy" id="1117708"/>
    <lineage>
        <taxon>Bacteria</taxon>
        <taxon>Pseudomonadati</taxon>
        <taxon>Bacteroidota</taxon>
        <taxon>Bacteroidia</taxon>
        <taxon>Marinilabiliales</taxon>
        <taxon>Marinifilaceae</taxon>
    </lineage>
</organism>
<dbReference type="EMBL" id="RAPQ01000009">
    <property type="protein sequence ID" value="RKE02084.1"/>
    <property type="molecule type" value="Genomic_DNA"/>
</dbReference>
<dbReference type="InterPro" id="IPR013096">
    <property type="entry name" value="Cupin_2"/>
</dbReference>
<dbReference type="Proteomes" id="UP000284531">
    <property type="component" value="Unassembled WGS sequence"/>
</dbReference>
<dbReference type="Gene3D" id="2.60.120.10">
    <property type="entry name" value="Jelly Rolls"/>
    <property type="match status" value="1"/>
</dbReference>
<dbReference type="RefSeq" id="WP_120239944.1">
    <property type="nucleotide sequence ID" value="NZ_RAPQ01000009.1"/>
</dbReference>
<accession>A0A419X2W4</accession>
<dbReference type="InterPro" id="IPR011051">
    <property type="entry name" value="RmlC_Cupin_sf"/>
</dbReference>
<feature type="domain" description="Cupin type-2" evidence="1">
    <location>
        <begin position="30"/>
        <end position="90"/>
    </location>
</feature>
<dbReference type="SUPFAM" id="SSF51182">
    <property type="entry name" value="RmlC-like cupins"/>
    <property type="match status" value="1"/>
</dbReference>
<dbReference type="OrthoDB" id="1121094at2"/>
<evidence type="ECO:0000313" key="3">
    <source>
        <dbReference type="Proteomes" id="UP000284531"/>
    </source>
</evidence>
<dbReference type="Pfam" id="PF07883">
    <property type="entry name" value="Cupin_2"/>
    <property type="match status" value="1"/>
</dbReference>
<evidence type="ECO:0000259" key="1">
    <source>
        <dbReference type="Pfam" id="PF07883"/>
    </source>
</evidence>
<keyword evidence="3" id="KW-1185">Reference proteome</keyword>
<dbReference type="AlphaFoldDB" id="A0A419X2W4"/>
<evidence type="ECO:0000313" key="2">
    <source>
        <dbReference type="EMBL" id="RKE02084.1"/>
    </source>
</evidence>
<protein>
    <submittedName>
        <fullName evidence="2">Cupin domain-containing protein</fullName>
    </submittedName>
</protein>
<reference evidence="2 3" key="1">
    <citation type="submission" date="2018-09" db="EMBL/GenBank/DDBJ databases">
        <title>Genomic Encyclopedia of Archaeal and Bacterial Type Strains, Phase II (KMG-II): from individual species to whole genera.</title>
        <authorList>
            <person name="Goeker M."/>
        </authorList>
    </citation>
    <scope>NUCLEOTIDE SEQUENCE [LARGE SCALE GENOMIC DNA]</scope>
    <source>
        <strain evidence="2 3">DSM 21950</strain>
    </source>
</reference>
<comment type="caution">
    <text evidence="2">The sequence shown here is derived from an EMBL/GenBank/DDBJ whole genome shotgun (WGS) entry which is preliminary data.</text>
</comment>
<sequence>MLVKKLSSTIEISKIQKEQVYSNSQFESLIVSVEKGMEIPPQPAPANAGLYLIKGKLTFDIEGTIYAIEEDDFFSFEKGQMHGLTAEEDSKFLISRTLPEE</sequence>
<name>A0A419X2W4_9BACT</name>
<proteinExistence type="predicted"/>